<reference evidence="1" key="1">
    <citation type="submission" date="2018-12" db="EMBL/GenBank/DDBJ databases">
        <title>Singled stranded DNA viruses identified in blackflies (Austrosimulium ungulatum) sampled in New Zealand.</title>
        <authorList>
            <person name="Kraberger S."/>
            <person name="Fontenele R.S."/>
            <person name="Schmidlin K."/>
            <person name="Walters M."/>
            <person name="Varsani A."/>
        </authorList>
    </citation>
    <scope>NUCLEOTIDE SEQUENCE [LARGE SCALE GENOMIC DNA]</scope>
    <source>
        <strain evidence="1">135</strain>
    </source>
</reference>
<accession>A0A4P8PKJ5</accession>
<protein>
    <submittedName>
        <fullName evidence="1">Nonstructural protein</fullName>
    </submittedName>
</protein>
<dbReference type="Pfam" id="PF20577">
    <property type="entry name" value="Phage_ORF5"/>
    <property type="match status" value="1"/>
</dbReference>
<proteinExistence type="predicted"/>
<organism evidence="1">
    <name type="scientific">Blackfly microvirus SF02</name>
    <dbReference type="NCBI Taxonomy" id="2576452"/>
    <lineage>
        <taxon>Viruses</taxon>
        <taxon>Monodnaviria</taxon>
        <taxon>Sangervirae</taxon>
        <taxon>Phixviricota</taxon>
        <taxon>Malgrandaviricetes</taxon>
        <taxon>Petitvirales</taxon>
        <taxon>Microviridae</taxon>
        <taxon>Microvirus</taxon>
    </lineage>
</organism>
<dbReference type="EMBL" id="MK249197">
    <property type="protein sequence ID" value="QCQ84957.1"/>
    <property type="molecule type" value="Genomic_DNA"/>
</dbReference>
<sequence>MCCVKDSAADVFSQPMFVPATGVAVRTFTNEVLRDDPNNALNRYPADFSLYELGTFDDATGQFDNLDAPNRLIRAVDVSRS</sequence>
<name>A0A4P8PKJ5_9VIRU</name>
<evidence type="ECO:0000313" key="1">
    <source>
        <dbReference type="EMBL" id="QCQ84957.1"/>
    </source>
</evidence>
<dbReference type="InterPro" id="IPR046781">
    <property type="entry name" value="Phage_ORF5"/>
</dbReference>
<dbReference type="Proteomes" id="UP000323758">
    <property type="component" value="Segment"/>
</dbReference>